<feature type="transmembrane region" description="Helical" evidence="2">
    <location>
        <begin position="73"/>
        <end position="92"/>
    </location>
</feature>
<sequence length="126" mass="13999">MVPFSPPPPLSSPLLYSTPANPPSRAPAAKSRKPPPPQSPPHSPLLTNSFPSYPKHVWSPSGGWYSQPKNWKANTAIMATVIAGIVAIAWKTSADREFRYRMPDEGRFFPSRNWSKQIREFEGGRG</sequence>
<feature type="region of interest" description="Disordered" evidence="1">
    <location>
        <begin position="1"/>
        <end position="48"/>
    </location>
</feature>
<evidence type="ECO:0000256" key="1">
    <source>
        <dbReference type="SAM" id="MobiDB-lite"/>
    </source>
</evidence>
<feature type="compositionally biased region" description="Pro residues" evidence="1">
    <location>
        <begin position="34"/>
        <end position="43"/>
    </location>
</feature>
<protein>
    <submittedName>
        <fullName evidence="3">Uncharacterized protein</fullName>
    </submittedName>
</protein>
<evidence type="ECO:0000313" key="3">
    <source>
        <dbReference type="EMBL" id="RPA94149.1"/>
    </source>
</evidence>
<dbReference type="STRING" id="1336337.A0A3N4J781"/>
<keyword evidence="2" id="KW-0472">Membrane</keyword>
<dbReference type="PANTHER" id="PTHR34286">
    <property type="entry name" value="TRANSMEMBRANE PROTEIN"/>
    <property type="match status" value="1"/>
</dbReference>
<keyword evidence="4" id="KW-1185">Reference proteome</keyword>
<feature type="compositionally biased region" description="Pro residues" evidence="1">
    <location>
        <begin position="1"/>
        <end position="11"/>
    </location>
</feature>
<dbReference type="OrthoDB" id="2100988at2759"/>
<dbReference type="EMBL" id="ML120442">
    <property type="protein sequence ID" value="RPA94149.1"/>
    <property type="molecule type" value="Genomic_DNA"/>
</dbReference>
<dbReference type="PANTHER" id="PTHR34286:SF1">
    <property type="entry name" value="TRANSMEMBRANE PROTEIN"/>
    <property type="match status" value="1"/>
</dbReference>
<gene>
    <name evidence="3" type="ORF">L873DRAFT_1940098</name>
</gene>
<keyword evidence="2" id="KW-1133">Transmembrane helix</keyword>
<dbReference type="Proteomes" id="UP000276215">
    <property type="component" value="Unassembled WGS sequence"/>
</dbReference>
<evidence type="ECO:0000313" key="4">
    <source>
        <dbReference type="Proteomes" id="UP000276215"/>
    </source>
</evidence>
<proteinExistence type="predicted"/>
<organism evidence="3 4">
    <name type="scientific">Choiromyces venosus 120613-1</name>
    <dbReference type="NCBI Taxonomy" id="1336337"/>
    <lineage>
        <taxon>Eukaryota</taxon>
        <taxon>Fungi</taxon>
        <taxon>Dikarya</taxon>
        <taxon>Ascomycota</taxon>
        <taxon>Pezizomycotina</taxon>
        <taxon>Pezizomycetes</taxon>
        <taxon>Pezizales</taxon>
        <taxon>Tuberaceae</taxon>
        <taxon>Choiromyces</taxon>
    </lineage>
</organism>
<accession>A0A3N4J781</accession>
<name>A0A3N4J781_9PEZI</name>
<evidence type="ECO:0000256" key="2">
    <source>
        <dbReference type="SAM" id="Phobius"/>
    </source>
</evidence>
<keyword evidence="2" id="KW-0812">Transmembrane</keyword>
<reference evidence="3 4" key="1">
    <citation type="journal article" date="2018" name="Nat. Ecol. Evol.">
        <title>Pezizomycetes genomes reveal the molecular basis of ectomycorrhizal truffle lifestyle.</title>
        <authorList>
            <person name="Murat C."/>
            <person name="Payen T."/>
            <person name="Noel B."/>
            <person name="Kuo A."/>
            <person name="Morin E."/>
            <person name="Chen J."/>
            <person name="Kohler A."/>
            <person name="Krizsan K."/>
            <person name="Balestrini R."/>
            <person name="Da Silva C."/>
            <person name="Montanini B."/>
            <person name="Hainaut M."/>
            <person name="Levati E."/>
            <person name="Barry K.W."/>
            <person name="Belfiori B."/>
            <person name="Cichocki N."/>
            <person name="Clum A."/>
            <person name="Dockter R.B."/>
            <person name="Fauchery L."/>
            <person name="Guy J."/>
            <person name="Iotti M."/>
            <person name="Le Tacon F."/>
            <person name="Lindquist E.A."/>
            <person name="Lipzen A."/>
            <person name="Malagnac F."/>
            <person name="Mello A."/>
            <person name="Molinier V."/>
            <person name="Miyauchi S."/>
            <person name="Poulain J."/>
            <person name="Riccioni C."/>
            <person name="Rubini A."/>
            <person name="Sitrit Y."/>
            <person name="Splivallo R."/>
            <person name="Traeger S."/>
            <person name="Wang M."/>
            <person name="Zifcakova L."/>
            <person name="Wipf D."/>
            <person name="Zambonelli A."/>
            <person name="Paolocci F."/>
            <person name="Nowrousian M."/>
            <person name="Ottonello S."/>
            <person name="Baldrian P."/>
            <person name="Spatafora J.W."/>
            <person name="Henrissat B."/>
            <person name="Nagy L.G."/>
            <person name="Aury J.M."/>
            <person name="Wincker P."/>
            <person name="Grigoriev I.V."/>
            <person name="Bonfante P."/>
            <person name="Martin F.M."/>
        </authorList>
    </citation>
    <scope>NUCLEOTIDE SEQUENCE [LARGE SCALE GENOMIC DNA]</scope>
    <source>
        <strain evidence="3 4">120613-1</strain>
    </source>
</reference>
<dbReference type="AlphaFoldDB" id="A0A3N4J781"/>